<comment type="pathway">
    <text evidence="4">Lipid metabolism; malonyl-CoA biosynthesis; malonyl-CoA from acetyl-CoA: step 1/1.</text>
</comment>
<keyword evidence="6" id="KW-0436">Ligase</keyword>
<keyword evidence="4" id="KW-0547">Nucleotide-binding</keyword>
<comment type="caution">
    <text evidence="6">The sequence shown here is derived from an EMBL/GenBank/DDBJ whole genome shotgun (WGS) entry which is preliminary data.</text>
</comment>
<dbReference type="PANTHER" id="PTHR42995">
    <property type="entry name" value="ACETYL-COENZYME A CARBOXYLASE CARBOXYL TRANSFERASE SUBUNIT BETA, CHLOROPLASTIC"/>
    <property type="match status" value="1"/>
</dbReference>
<dbReference type="InterPro" id="IPR034733">
    <property type="entry name" value="AcCoA_carboxyl_beta"/>
</dbReference>
<keyword evidence="4" id="KW-0444">Lipid biosynthesis</keyword>
<comment type="function">
    <text evidence="4">Component of the acetyl coenzyme A carboxylase (ACC) complex. Biotin carboxylase (BC) catalyzes the carboxylation of biotin on its carrier protein (BCCP) and then the CO(2) group is transferred by the transcarboxylase to acetyl-CoA to form malonyl-CoA.</text>
</comment>
<protein>
    <recommendedName>
        <fullName evidence="4">Acetyl-coenzyme A carboxylase carboxyl transferase subunit beta</fullName>
        <shortName evidence="4">ACCase subunit beta</shortName>
        <shortName evidence="4">Acetyl-CoA carboxylase carboxyltransferase subunit beta</shortName>
        <ecNumber evidence="4">2.1.3.15</ecNumber>
    </recommendedName>
</protein>
<keyword evidence="4" id="KW-0863">Zinc-finger</keyword>
<proteinExistence type="inferred from homology"/>
<dbReference type="PROSITE" id="PS50980">
    <property type="entry name" value="COA_CT_NTER"/>
    <property type="match status" value="1"/>
</dbReference>
<evidence type="ECO:0000256" key="2">
    <source>
        <dbReference type="ARBA" id="ARBA00022832"/>
    </source>
</evidence>
<keyword evidence="4" id="KW-0443">Lipid metabolism</keyword>
<evidence type="ECO:0000313" key="7">
    <source>
        <dbReference type="Proteomes" id="UP000644147"/>
    </source>
</evidence>
<keyword evidence="2 4" id="KW-0276">Fatty acid metabolism</keyword>
<dbReference type="PANTHER" id="PTHR42995:SF5">
    <property type="entry name" value="ACETYL-COENZYME A CARBOXYLASE CARBOXYL TRANSFERASE SUBUNIT BETA, CHLOROPLASTIC"/>
    <property type="match status" value="1"/>
</dbReference>
<dbReference type="NCBIfam" id="TIGR00515">
    <property type="entry name" value="accD"/>
    <property type="match status" value="1"/>
</dbReference>
<feature type="binding site" evidence="4">
    <location>
        <position position="48"/>
    </location>
    <ligand>
        <name>Zn(2+)</name>
        <dbReference type="ChEBI" id="CHEBI:29105"/>
    </ligand>
</feature>
<name>A0ABS1C647_9BACT</name>
<evidence type="ECO:0000313" key="6">
    <source>
        <dbReference type="EMBL" id="MBK0404848.1"/>
    </source>
</evidence>
<dbReference type="HAMAP" id="MF_01395">
    <property type="entry name" value="AcetylCoA_CT_beta"/>
    <property type="match status" value="1"/>
</dbReference>
<dbReference type="RefSeq" id="WP_200507743.1">
    <property type="nucleotide sequence ID" value="NZ_JAEHFX010000012.1"/>
</dbReference>
<dbReference type="SUPFAM" id="SSF52096">
    <property type="entry name" value="ClpP/crotonase"/>
    <property type="match status" value="1"/>
</dbReference>
<keyword evidence="4" id="KW-0963">Cytoplasm</keyword>
<feature type="zinc finger region" description="C4-type" evidence="4">
    <location>
        <begin position="29"/>
        <end position="51"/>
    </location>
</feature>
<evidence type="ECO:0000256" key="1">
    <source>
        <dbReference type="ARBA" id="ARBA00022679"/>
    </source>
</evidence>
<evidence type="ECO:0000256" key="4">
    <source>
        <dbReference type="HAMAP-Rule" id="MF_01395"/>
    </source>
</evidence>
<feature type="binding site" evidence="4">
    <location>
        <position position="32"/>
    </location>
    <ligand>
        <name>Zn(2+)</name>
        <dbReference type="ChEBI" id="CHEBI:29105"/>
    </ligand>
</feature>
<gene>
    <name evidence="4" type="primary">accD</name>
    <name evidence="6" type="ORF">I5M27_17790</name>
</gene>
<comment type="cofactor">
    <cofactor evidence="4">
        <name>Zn(2+)</name>
        <dbReference type="ChEBI" id="CHEBI:29105"/>
    </cofactor>
    <text evidence="4">Binds 1 zinc ion per subunit.</text>
</comment>
<dbReference type="Proteomes" id="UP000644147">
    <property type="component" value="Unassembled WGS sequence"/>
</dbReference>
<feature type="binding site" evidence="4">
    <location>
        <position position="29"/>
    </location>
    <ligand>
        <name>Zn(2+)</name>
        <dbReference type="ChEBI" id="CHEBI:29105"/>
    </ligand>
</feature>
<dbReference type="Gene3D" id="3.90.226.10">
    <property type="entry name" value="2-enoyl-CoA Hydratase, Chain A, domain 1"/>
    <property type="match status" value="1"/>
</dbReference>
<dbReference type="Pfam" id="PF01039">
    <property type="entry name" value="Carboxyl_trans"/>
    <property type="match status" value="1"/>
</dbReference>
<keyword evidence="1 4" id="KW-0808">Transferase</keyword>
<dbReference type="InterPro" id="IPR029045">
    <property type="entry name" value="ClpP/crotonase-like_dom_sf"/>
</dbReference>
<keyword evidence="4" id="KW-0862">Zinc</keyword>
<organism evidence="6 7">
    <name type="scientific">Adhaeribacter terrigena</name>
    <dbReference type="NCBI Taxonomy" id="2793070"/>
    <lineage>
        <taxon>Bacteria</taxon>
        <taxon>Pseudomonadati</taxon>
        <taxon>Bacteroidota</taxon>
        <taxon>Cytophagia</taxon>
        <taxon>Cytophagales</taxon>
        <taxon>Hymenobacteraceae</taxon>
        <taxon>Adhaeribacter</taxon>
    </lineage>
</organism>
<dbReference type="EC" id="2.1.3.15" evidence="4"/>
<dbReference type="InterPro" id="IPR000438">
    <property type="entry name" value="Acetyl_CoA_COase_Trfase_b_su"/>
</dbReference>
<reference evidence="6 7" key="1">
    <citation type="submission" date="2020-12" db="EMBL/GenBank/DDBJ databases">
        <title>Bacterial novel species Adhaeribacter sp. BT258 isolated from soil.</title>
        <authorList>
            <person name="Jung H.-Y."/>
        </authorList>
    </citation>
    <scope>NUCLEOTIDE SEQUENCE [LARGE SCALE GENOMIC DNA]</scope>
    <source>
        <strain evidence="6 7">BT258</strain>
    </source>
</reference>
<comment type="subunit">
    <text evidence="4">Acetyl-CoA carboxylase is a heterohexamer composed of biotin carboxyl carrier protein (AccB), biotin carboxylase (AccC) and two subunits each of ACCase subunit alpha (AccA) and ACCase subunit beta (AccD).</text>
</comment>
<dbReference type="GO" id="GO:0003989">
    <property type="term" value="F:acetyl-CoA carboxylase activity"/>
    <property type="evidence" value="ECO:0007669"/>
    <property type="project" value="UniProtKB-EC"/>
</dbReference>
<dbReference type="InterPro" id="IPR011762">
    <property type="entry name" value="COA_CT_N"/>
</dbReference>
<keyword evidence="4" id="KW-0067">ATP-binding</keyword>
<dbReference type="EMBL" id="JAEHFX010000012">
    <property type="protein sequence ID" value="MBK0404848.1"/>
    <property type="molecule type" value="Genomic_DNA"/>
</dbReference>
<evidence type="ECO:0000259" key="5">
    <source>
        <dbReference type="PROSITE" id="PS50980"/>
    </source>
</evidence>
<comment type="similarity">
    <text evidence="4">Belongs to the AccD/PCCB family.</text>
</comment>
<comment type="subcellular location">
    <subcellularLocation>
        <location evidence="4">Cytoplasm</location>
    </subcellularLocation>
</comment>
<keyword evidence="4" id="KW-0479">Metal-binding</keyword>
<feature type="binding site" evidence="4">
    <location>
        <position position="51"/>
    </location>
    <ligand>
        <name>Zn(2+)</name>
        <dbReference type="ChEBI" id="CHEBI:29105"/>
    </ligand>
</feature>
<comment type="catalytic activity">
    <reaction evidence="4">
        <text>N(6)-carboxybiotinyl-L-lysyl-[protein] + acetyl-CoA = N(6)-biotinyl-L-lysyl-[protein] + malonyl-CoA</text>
        <dbReference type="Rhea" id="RHEA:54728"/>
        <dbReference type="Rhea" id="RHEA-COMP:10505"/>
        <dbReference type="Rhea" id="RHEA-COMP:10506"/>
        <dbReference type="ChEBI" id="CHEBI:57288"/>
        <dbReference type="ChEBI" id="CHEBI:57384"/>
        <dbReference type="ChEBI" id="CHEBI:83144"/>
        <dbReference type="ChEBI" id="CHEBI:83145"/>
        <dbReference type="EC" id="2.1.3.15"/>
    </reaction>
</comment>
<dbReference type="PRINTS" id="PR01070">
    <property type="entry name" value="ACCCTRFRASEB"/>
</dbReference>
<sequence length="301" mass="33243">MSWFKRVEKGIITPTEGKKETPEGLWYKCPSCKTVTNTAEHRKNMYTCPSCNHHDRIDSAEYFEILFDDNKFEELDPNLTSADPLEFVDTQAYPSRIALTQRKTHLKDAVRSAHGKMNGVDLVVSCMDFKFIGGSMGSVVGEKIARAIDYARTHKIPFLMISKSGGARMMEAGFSLMQMAKTSAKLALLANAKIPYISLLTDPTTGGVTASYAMLGDFNISEPGALIGFAGPRVIKETIGKDLPKGFQSAEFVLEHGFLDFIVDRKQLKQQLTDLLTMLQPEGTAEMAAIETVAKSTKKVK</sequence>
<keyword evidence="3 4" id="KW-0275">Fatty acid biosynthesis</keyword>
<evidence type="ECO:0000256" key="3">
    <source>
        <dbReference type="ARBA" id="ARBA00023160"/>
    </source>
</evidence>
<feature type="domain" description="CoA carboxyltransferase N-terminal" evidence="5">
    <location>
        <begin position="25"/>
        <end position="294"/>
    </location>
</feature>
<keyword evidence="7" id="KW-1185">Reference proteome</keyword>
<accession>A0ABS1C647</accession>